<keyword evidence="2" id="KW-1171">Viral genome ejection through host cell envelope</keyword>
<evidence type="ECO:0000256" key="4">
    <source>
        <dbReference type="SAM" id="MobiDB-lite"/>
    </source>
</evidence>
<dbReference type="Gene3D" id="3.30.1120.70">
    <property type="match status" value="1"/>
</dbReference>
<keyword evidence="1" id="KW-1188">Viral release from host cell</keyword>
<keyword evidence="1" id="KW-0118">Viral capsid assembly</keyword>
<protein>
    <submittedName>
        <fullName evidence="5">COG4695 Phage-related protein</fullName>
    </submittedName>
</protein>
<dbReference type="Pfam" id="PF04860">
    <property type="entry name" value="Phage_portal"/>
    <property type="match status" value="1"/>
</dbReference>
<dbReference type="Gene3D" id="3.40.140.120">
    <property type="match status" value="1"/>
</dbReference>
<keyword evidence="2" id="KW-1162">Viral penetration into host cytoplasm</keyword>
<evidence type="ECO:0000256" key="2">
    <source>
        <dbReference type="ARBA" id="ARBA00023009"/>
    </source>
</evidence>
<dbReference type="EMBL" id="LR796889">
    <property type="protein sequence ID" value="CAB4172804.1"/>
    <property type="molecule type" value="Genomic_DNA"/>
</dbReference>
<dbReference type="EMBL" id="LR798409">
    <property type="protein sequence ID" value="CAB5230279.1"/>
    <property type="molecule type" value="Genomic_DNA"/>
</dbReference>
<evidence type="ECO:0000313" key="5">
    <source>
        <dbReference type="EMBL" id="CAB4172804.1"/>
    </source>
</evidence>
<reference evidence="5" key="1">
    <citation type="submission" date="2020-05" db="EMBL/GenBank/DDBJ databases">
        <authorList>
            <person name="Chiriac C."/>
            <person name="Salcher M."/>
            <person name="Ghai R."/>
            <person name="Kavagutti S V."/>
        </authorList>
    </citation>
    <scope>NUCLEOTIDE SEQUENCE</scope>
</reference>
<organism evidence="5">
    <name type="scientific">uncultured Caudovirales phage</name>
    <dbReference type="NCBI Taxonomy" id="2100421"/>
    <lineage>
        <taxon>Viruses</taxon>
        <taxon>Duplodnaviria</taxon>
        <taxon>Heunggongvirae</taxon>
        <taxon>Uroviricota</taxon>
        <taxon>Caudoviricetes</taxon>
        <taxon>Peduoviridae</taxon>
        <taxon>Maltschvirus</taxon>
        <taxon>Maltschvirus maltsch</taxon>
    </lineage>
</organism>
<dbReference type="InterPro" id="IPR006427">
    <property type="entry name" value="Portal_HK97"/>
</dbReference>
<dbReference type="Gene3D" id="1.20.1270.210">
    <property type="match status" value="1"/>
</dbReference>
<accession>A0A6J5PZP8</accession>
<dbReference type="InterPro" id="IPR006944">
    <property type="entry name" value="Phage/GTA_portal"/>
</dbReference>
<evidence type="ECO:0000256" key="3">
    <source>
        <dbReference type="ARBA" id="ARBA00023219"/>
    </source>
</evidence>
<proteinExistence type="predicted"/>
<keyword evidence="3" id="KW-0231">Viral genome packaging</keyword>
<gene>
    <name evidence="6" type="ORF">UFOVP1569_55</name>
    <name evidence="5" type="ORF">UFOVP952_11</name>
</gene>
<evidence type="ECO:0000256" key="1">
    <source>
        <dbReference type="ARBA" id="ARBA00022950"/>
    </source>
</evidence>
<dbReference type="NCBIfam" id="TIGR01537">
    <property type="entry name" value="portal_HK97"/>
    <property type="match status" value="1"/>
</dbReference>
<keyword evidence="2" id="KW-1160">Virus entry into host cell</keyword>
<feature type="region of interest" description="Disordered" evidence="4">
    <location>
        <begin position="372"/>
        <end position="392"/>
    </location>
</feature>
<evidence type="ECO:0000313" key="6">
    <source>
        <dbReference type="EMBL" id="CAB5230279.1"/>
    </source>
</evidence>
<sequence>MRLLNRAGRDVSIRTFGVDTSVAPGPLDIGSARVDASPVQSIGLPAVMAAVRLVADSIAAMPVKVYDRAGALDRQLADTTQQYKLLHNSPNLEQSAFEFIQDVVSSVECFGNAFVLKTIAQGQVQELRVLSASRVTVKADAKGQLTFEVQDGADTKTLTNREILHVRGLAPFGGASGVSPLTLHRSTLGNSVAVQSFAGRYFANDATPGLVLKMPQNLNAQQAEEIGNQWNQAHRGLVNARKTAVLGGGADLQVLPVSMVDAQFAEMAKLGIEDVARIFGVPAELITGAPVTDPQKTAEHFLKFCLAPRLRRIEAAFARDTDLFPEQLTLYPEFNADALLRPATRERYEAYRAARQAGWLSPNEIRALENYPPTPGGEEIQMTPVGGAPNPV</sequence>
<name>A0A6J5PZP8_9CAUD</name>